<dbReference type="Pfam" id="PF00535">
    <property type="entry name" value="Glycos_transf_2"/>
    <property type="match status" value="1"/>
</dbReference>
<dbReference type="Gene3D" id="3.90.550.10">
    <property type="entry name" value="Spore Coat Polysaccharide Biosynthesis Protein SpsA, Chain A"/>
    <property type="match status" value="1"/>
</dbReference>
<dbReference type="SUPFAM" id="SSF53448">
    <property type="entry name" value="Nucleotide-diphospho-sugar transferases"/>
    <property type="match status" value="1"/>
</dbReference>
<accession>A0A7R8CH09</accession>
<dbReference type="AlphaFoldDB" id="A0A7R8CH09"/>
<evidence type="ECO:0000313" key="8">
    <source>
        <dbReference type="EMBL" id="CAF2815380.1"/>
    </source>
</evidence>
<feature type="domain" description="Reverse transcriptase" evidence="7">
    <location>
        <begin position="1"/>
        <end position="94"/>
    </location>
</feature>
<dbReference type="EMBL" id="HG994591">
    <property type="protein sequence ID" value="CAF2815380.1"/>
    <property type="molecule type" value="Genomic_DNA"/>
</dbReference>
<reference evidence="8" key="1">
    <citation type="submission" date="2021-02" db="EMBL/GenBank/DDBJ databases">
        <authorList>
            <person name="Bekaert M."/>
        </authorList>
    </citation>
    <scope>NUCLEOTIDE SEQUENCE</scope>
    <source>
        <strain evidence="8">IoA-00</strain>
    </source>
</reference>
<dbReference type="InterPro" id="IPR000477">
    <property type="entry name" value="RT_dom"/>
</dbReference>
<dbReference type="GO" id="GO:0003676">
    <property type="term" value="F:nucleic acid binding"/>
    <property type="evidence" value="ECO:0007669"/>
    <property type="project" value="InterPro"/>
</dbReference>
<keyword evidence="2 5" id="KW-0430">Lectin</keyword>
<comment type="similarity">
    <text evidence="5">Belongs to the glycosyltransferase 2 family. GalNAc-T subfamily.</text>
</comment>
<dbReference type="Pfam" id="PF00078">
    <property type="entry name" value="RVT_1"/>
    <property type="match status" value="1"/>
</dbReference>
<protein>
    <recommendedName>
        <fullName evidence="5">Polypeptide N-acetylgalactosaminyltransferase</fullName>
        <ecNumber evidence="5">2.4.1.-</ecNumber>
    </recommendedName>
    <alternativeName>
        <fullName evidence="5">Protein-UDP acetylgalactosaminyltransferase</fullName>
    </alternativeName>
</protein>
<dbReference type="InterPro" id="IPR001878">
    <property type="entry name" value="Znf_CCHC"/>
</dbReference>
<dbReference type="InterPro" id="IPR029044">
    <property type="entry name" value="Nucleotide-diphossugar_trans"/>
</dbReference>
<organism evidence="8 9">
    <name type="scientific">Lepeophtheirus salmonis</name>
    <name type="common">Salmon louse</name>
    <name type="synonym">Caligus salmonis</name>
    <dbReference type="NCBI Taxonomy" id="72036"/>
    <lineage>
        <taxon>Eukaryota</taxon>
        <taxon>Metazoa</taxon>
        <taxon>Ecdysozoa</taxon>
        <taxon>Arthropoda</taxon>
        <taxon>Crustacea</taxon>
        <taxon>Multicrustacea</taxon>
        <taxon>Hexanauplia</taxon>
        <taxon>Copepoda</taxon>
        <taxon>Siphonostomatoida</taxon>
        <taxon>Caligidae</taxon>
        <taxon>Lepeophtheirus</taxon>
    </lineage>
</organism>
<sequence>MSGTLFTLVMDSMFHDLDTDAPQDIGISGTGINRMMYADDTILICNNLKSLHVYLESFEIAAAKVGIPLNSNKLRLLSIIEGNKKVLKYVDPSHILTSSDVLGNKERISSMNNGPAKHAFQHKASALKFQKGLIFARIAGAEFATGEVITFLDSHCEVTKGWIQPLLQRIKTLSYHGVSNGNYINVGTFTWSGHFSWTSYTGKRESFTDPVPTPTMAGGLFAINRKFFWHIGGYDNGMIGWGGENLELSFRLWRCHGRIETIPCSHVGHIFRSFHPYFIPKDSHGINTVRMAEVWMDDYKGFFYLYRTDLREKAKIIAKDLRDRHEIKKRLDCKSFKWYLESVIPGKFKMADEGIYWGRIRNVMWNDICLDHLQRDSGHNRESYVMGQYPCHSILGSTQYFVYSSNHQLRNEFMCGDVSNLQEFVMNACTENNNLDPTWIYTDKKQLIHQKSGLCLTADTFNAGSNLLMKLCITRFPKFNGEGDVSVWIKQAGFINELMGVEDMSRILPLFLEGEAFVIYDQLDDQSKRDEGEIKKVLLSTFSRTGFEAFAELRYKWWQAGTSIDTFMQQIKDLGANIFSGGPKYTILLGLLKDFCQFEAEQEEEHGSIRLAKRRQNPLHFQGKKRRRLRPSPGWKREITCFNCGKESHIARFCQSQGKEEGTLSAYPALSARIPIVNILVNSKEGIGTHGYRVHTGDPHPFLHRSFLYHPVTTFDGSVGFCKGQASTCMELHGVTMRMECLIRSNITKGVDAVIDTDVLRHHRIVIDNGEVWIDPKPALCFIEHSPSLEIKGRNFSDLKNNENGQRYNDPLRNVDYIARPVDDPLFTGYPKVRPSCNRDC</sequence>
<proteinExistence type="inferred from homology"/>
<dbReference type="InterPro" id="IPR000772">
    <property type="entry name" value="Ricin_B_lectin"/>
</dbReference>
<name>A0A7R8CH09_LEPSM</name>
<dbReference type="PROSITE" id="PS50878">
    <property type="entry name" value="RT_POL"/>
    <property type="match status" value="1"/>
</dbReference>
<comment type="subcellular location">
    <subcellularLocation>
        <location evidence="1 5">Golgi apparatus membrane</location>
        <topology evidence="1 5">Single-pass type II membrane protein</topology>
    </subcellularLocation>
</comment>
<evidence type="ECO:0000313" key="9">
    <source>
        <dbReference type="Proteomes" id="UP000675881"/>
    </source>
</evidence>
<feature type="domain" description="CCHC-type" evidence="6">
    <location>
        <begin position="641"/>
        <end position="656"/>
    </location>
</feature>
<dbReference type="Pfam" id="PF00652">
    <property type="entry name" value="Ricin_B_lectin"/>
    <property type="match status" value="1"/>
</dbReference>
<gene>
    <name evidence="8" type="ORF">LSAA_3686</name>
</gene>
<dbReference type="PROSITE" id="PS50231">
    <property type="entry name" value="RICIN_B_LECTIN"/>
    <property type="match status" value="1"/>
</dbReference>
<dbReference type="GO" id="GO:0006493">
    <property type="term" value="P:protein O-linked glycosylation"/>
    <property type="evidence" value="ECO:0007669"/>
    <property type="project" value="TreeGrafter"/>
</dbReference>
<dbReference type="PANTHER" id="PTHR11675:SF43">
    <property type="entry name" value="POLYPEPTIDE N-ACETYLGALACTOSAMINYLTRANSFERASE 1"/>
    <property type="match status" value="1"/>
</dbReference>
<dbReference type="SUPFAM" id="SSF50370">
    <property type="entry name" value="Ricin B-like lectins"/>
    <property type="match status" value="1"/>
</dbReference>
<keyword evidence="5 8" id="KW-0328">Glycosyltransferase</keyword>
<evidence type="ECO:0000256" key="4">
    <source>
        <dbReference type="ARBA" id="ARBA00023157"/>
    </source>
</evidence>
<evidence type="ECO:0000259" key="6">
    <source>
        <dbReference type="PROSITE" id="PS50158"/>
    </source>
</evidence>
<dbReference type="GO" id="GO:0008270">
    <property type="term" value="F:zinc ion binding"/>
    <property type="evidence" value="ECO:0007669"/>
    <property type="project" value="InterPro"/>
</dbReference>
<dbReference type="SUPFAM" id="SSF57756">
    <property type="entry name" value="Retrovirus zinc finger-like domains"/>
    <property type="match status" value="1"/>
</dbReference>
<dbReference type="OrthoDB" id="416652at2759"/>
<dbReference type="InterPro" id="IPR036875">
    <property type="entry name" value="Znf_CCHC_sf"/>
</dbReference>
<keyword evidence="3 5" id="KW-0333">Golgi apparatus</keyword>
<dbReference type="SMART" id="SM00343">
    <property type="entry name" value="ZnF_C2HC"/>
    <property type="match status" value="1"/>
</dbReference>
<dbReference type="GO" id="GO:0030246">
    <property type="term" value="F:carbohydrate binding"/>
    <property type="evidence" value="ECO:0007669"/>
    <property type="project" value="UniProtKB-KW"/>
</dbReference>
<dbReference type="Proteomes" id="UP000675881">
    <property type="component" value="Chromosome 12"/>
</dbReference>
<keyword evidence="4 5" id="KW-1015">Disulfide bond</keyword>
<evidence type="ECO:0000256" key="5">
    <source>
        <dbReference type="RuleBase" id="RU361242"/>
    </source>
</evidence>
<dbReference type="GO" id="GO:0000139">
    <property type="term" value="C:Golgi membrane"/>
    <property type="evidence" value="ECO:0007669"/>
    <property type="project" value="UniProtKB-SubCell"/>
</dbReference>
<dbReference type="EC" id="2.4.1.-" evidence="5"/>
<dbReference type="Gene3D" id="2.80.10.50">
    <property type="match status" value="1"/>
</dbReference>
<comment type="cofactor">
    <cofactor evidence="5">
        <name>Mn(2+)</name>
        <dbReference type="ChEBI" id="CHEBI:29035"/>
    </cofactor>
</comment>
<dbReference type="Gene3D" id="4.10.60.10">
    <property type="entry name" value="Zinc finger, CCHC-type"/>
    <property type="match status" value="1"/>
</dbReference>
<evidence type="ECO:0000259" key="7">
    <source>
        <dbReference type="PROSITE" id="PS50878"/>
    </source>
</evidence>
<dbReference type="UniPathway" id="UPA00378"/>
<evidence type="ECO:0000256" key="2">
    <source>
        <dbReference type="ARBA" id="ARBA00022734"/>
    </source>
</evidence>
<keyword evidence="9" id="KW-1185">Reference proteome</keyword>
<keyword evidence="5 8" id="KW-0808">Transferase</keyword>
<dbReference type="GO" id="GO:0004653">
    <property type="term" value="F:polypeptide N-acetylgalactosaminyltransferase activity"/>
    <property type="evidence" value="ECO:0007669"/>
    <property type="project" value="TreeGrafter"/>
</dbReference>
<dbReference type="InterPro" id="IPR001173">
    <property type="entry name" value="Glyco_trans_2-like"/>
</dbReference>
<comment type="pathway">
    <text evidence="5">Protein modification; protein glycosylation.</text>
</comment>
<dbReference type="PROSITE" id="PS50158">
    <property type="entry name" value="ZF_CCHC"/>
    <property type="match status" value="1"/>
</dbReference>
<dbReference type="PANTHER" id="PTHR11675">
    <property type="entry name" value="N-ACETYLGALACTOSAMINYLTRANSFERASE"/>
    <property type="match status" value="1"/>
</dbReference>
<dbReference type="InterPro" id="IPR035992">
    <property type="entry name" value="Ricin_B-like_lectins"/>
</dbReference>
<evidence type="ECO:0000256" key="3">
    <source>
        <dbReference type="ARBA" id="ARBA00023034"/>
    </source>
</evidence>
<evidence type="ECO:0000256" key="1">
    <source>
        <dbReference type="ARBA" id="ARBA00004323"/>
    </source>
</evidence>
<keyword evidence="5" id="KW-0464">Manganese</keyword>